<feature type="compositionally biased region" description="Polar residues" evidence="1">
    <location>
        <begin position="42"/>
        <end position="51"/>
    </location>
</feature>
<sequence length="101" mass="11186">ITVTSAPPSELVRGREPAPSHRPPPPLRFVSDSYAAPFKASTHPSAPQHRQSPPGALPQRYNFRRTFAGVARAGQHNCHPANQIRTRYSCLSLENFCLLEN</sequence>
<dbReference type="VEuPathDB" id="VectorBase:ISCW000041"/>
<dbReference type="EnsemblMetazoa" id="ISCW000041-RA">
    <property type="protein sequence ID" value="ISCW000041-PA"/>
    <property type="gene ID" value="ISCW000041"/>
</dbReference>
<dbReference type="EMBL" id="DS638569">
    <property type="protein sequence ID" value="EEC01700.1"/>
    <property type="molecule type" value="Genomic_DNA"/>
</dbReference>
<dbReference type="Proteomes" id="UP000001555">
    <property type="component" value="Unassembled WGS sequence"/>
</dbReference>
<dbReference type="AlphaFoldDB" id="B7P528"/>
<dbReference type="InParanoid" id="B7P528"/>
<dbReference type="HOGENOM" id="CLU_2298676_0_0_1"/>
<name>B7P528_IXOSC</name>
<proteinExistence type="predicted"/>
<reference evidence="2 4" key="1">
    <citation type="submission" date="2008-03" db="EMBL/GenBank/DDBJ databases">
        <title>Annotation of Ixodes scapularis.</title>
        <authorList>
            <consortium name="Ixodes scapularis Genome Project Consortium"/>
            <person name="Caler E."/>
            <person name="Hannick L.I."/>
            <person name="Bidwell S."/>
            <person name="Joardar V."/>
            <person name="Thiagarajan M."/>
            <person name="Amedeo P."/>
            <person name="Galinsky K.J."/>
            <person name="Schobel S."/>
            <person name="Inman J."/>
            <person name="Hostetler J."/>
            <person name="Miller J."/>
            <person name="Hammond M."/>
            <person name="Megy K."/>
            <person name="Lawson D."/>
            <person name="Kodira C."/>
            <person name="Sutton G."/>
            <person name="Meyer J."/>
            <person name="Hill C.A."/>
            <person name="Birren B."/>
            <person name="Nene V."/>
            <person name="Collins F."/>
            <person name="Alarcon-Chaidez F."/>
            <person name="Wikel S."/>
            <person name="Strausberg R."/>
        </authorList>
    </citation>
    <scope>NUCLEOTIDE SEQUENCE [LARGE SCALE GENOMIC DNA]</scope>
    <source>
        <strain evidence="4">Wikel</strain>
        <strain evidence="2">Wikel colony</strain>
    </source>
</reference>
<feature type="non-terminal residue" evidence="2">
    <location>
        <position position="1"/>
    </location>
</feature>
<dbReference type="PaxDb" id="6945-B7P528"/>
<evidence type="ECO:0000313" key="4">
    <source>
        <dbReference type="Proteomes" id="UP000001555"/>
    </source>
</evidence>
<organism>
    <name type="scientific">Ixodes scapularis</name>
    <name type="common">Black-legged tick</name>
    <name type="synonym">Deer tick</name>
    <dbReference type="NCBI Taxonomy" id="6945"/>
    <lineage>
        <taxon>Eukaryota</taxon>
        <taxon>Metazoa</taxon>
        <taxon>Ecdysozoa</taxon>
        <taxon>Arthropoda</taxon>
        <taxon>Chelicerata</taxon>
        <taxon>Arachnida</taxon>
        <taxon>Acari</taxon>
        <taxon>Parasitiformes</taxon>
        <taxon>Ixodida</taxon>
        <taxon>Ixodoidea</taxon>
        <taxon>Ixodidae</taxon>
        <taxon>Ixodinae</taxon>
        <taxon>Ixodes</taxon>
    </lineage>
</organism>
<protein>
    <submittedName>
        <fullName evidence="2 3">Uncharacterized protein</fullName>
    </submittedName>
</protein>
<dbReference type="VEuPathDB" id="VectorBase:ISCI000041"/>
<accession>B7P528</accession>
<evidence type="ECO:0000313" key="3">
    <source>
        <dbReference type="EnsemblMetazoa" id="ISCW000041-PA"/>
    </source>
</evidence>
<evidence type="ECO:0000256" key="1">
    <source>
        <dbReference type="SAM" id="MobiDB-lite"/>
    </source>
</evidence>
<gene>
    <name evidence="2" type="ORF">IscW_ISCW000041</name>
</gene>
<keyword evidence="4" id="KW-1185">Reference proteome</keyword>
<dbReference type="EMBL" id="ABJB011087439">
    <property type="status" value="NOT_ANNOTATED_CDS"/>
    <property type="molecule type" value="Genomic_DNA"/>
</dbReference>
<feature type="region of interest" description="Disordered" evidence="1">
    <location>
        <begin position="1"/>
        <end position="59"/>
    </location>
</feature>
<reference evidence="3" key="2">
    <citation type="submission" date="2020-05" db="UniProtKB">
        <authorList>
            <consortium name="EnsemblMetazoa"/>
        </authorList>
    </citation>
    <scope>IDENTIFICATION</scope>
    <source>
        <strain evidence="3">wikel</strain>
    </source>
</reference>
<evidence type="ECO:0000313" key="2">
    <source>
        <dbReference type="EMBL" id="EEC01700.1"/>
    </source>
</evidence>